<reference evidence="4" key="2">
    <citation type="submission" date="2023-06" db="EMBL/GenBank/DDBJ databases">
        <authorList>
            <consortium name="Lawrence Berkeley National Laboratory"/>
            <person name="Haridas S."/>
            <person name="Hensen N."/>
            <person name="Bonometti L."/>
            <person name="Westerberg I."/>
            <person name="Brannstrom I.O."/>
            <person name="Guillou S."/>
            <person name="Cros-Aarteil S."/>
            <person name="Calhoun S."/>
            <person name="Kuo A."/>
            <person name="Mondo S."/>
            <person name="Pangilinan J."/>
            <person name="Riley R."/>
            <person name="Labutti K."/>
            <person name="Andreopoulos B."/>
            <person name="Lipzen A."/>
            <person name="Chen C."/>
            <person name="Yanf M."/>
            <person name="Daum C."/>
            <person name="Ng V."/>
            <person name="Clum A."/>
            <person name="Steindorff A."/>
            <person name="Ohm R."/>
            <person name="Martin F."/>
            <person name="Silar P."/>
            <person name="Natvig D."/>
            <person name="Lalanne C."/>
            <person name="Gautier V."/>
            <person name="Ament-Velasquez S.L."/>
            <person name="Kruys A."/>
            <person name="Hutchinson M.I."/>
            <person name="Powell A.J."/>
            <person name="Barry K."/>
            <person name="Miller A.N."/>
            <person name="Grigoriev I.V."/>
            <person name="Debuchy R."/>
            <person name="Gladieux P."/>
            <person name="Thoren M.H."/>
            <person name="Johannesson H."/>
        </authorList>
    </citation>
    <scope>NUCLEOTIDE SEQUENCE</scope>
    <source>
        <strain evidence="4">CBS 958.72</strain>
    </source>
</reference>
<dbReference type="EMBL" id="JAULSN010000007">
    <property type="protein sequence ID" value="KAK3366713.1"/>
    <property type="molecule type" value="Genomic_DNA"/>
</dbReference>
<name>A0AAE0JYI9_9PEZI</name>
<comment type="caution">
    <text evidence="4">The sequence shown here is derived from an EMBL/GenBank/DDBJ whole genome shotgun (WGS) entry which is preliminary data.</text>
</comment>
<dbReference type="GO" id="GO:0000025">
    <property type="term" value="P:maltose catabolic process"/>
    <property type="evidence" value="ECO:0007669"/>
    <property type="project" value="TreeGrafter"/>
</dbReference>
<dbReference type="PANTHER" id="PTHR10357">
    <property type="entry name" value="ALPHA-AMYLASE FAMILY MEMBER"/>
    <property type="match status" value="1"/>
</dbReference>
<proteinExistence type="inferred from homology"/>
<organism evidence="4 5">
    <name type="scientific">Lasiosphaeria ovina</name>
    <dbReference type="NCBI Taxonomy" id="92902"/>
    <lineage>
        <taxon>Eukaryota</taxon>
        <taxon>Fungi</taxon>
        <taxon>Dikarya</taxon>
        <taxon>Ascomycota</taxon>
        <taxon>Pezizomycotina</taxon>
        <taxon>Sordariomycetes</taxon>
        <taxon>Sordariomycetidae</taxon>
        <taxon>Sordariales</taxon>
        <taxon>Lasiosphaeriaceae</taxon>
        <taxon>Lasiosphaeria</taxon>
    </lineage>
</organism>
<dbReference type="GO" id="GO:0005987">
    <property type="term" value="P:sucrose catabolic process"/>
    <property type="evidence" value="ECO:0007669"/>
    <property type="project" value="TreeGrafter"/>
</dbReference>
<gene>
    <name evidence="4" type="ORF">B0T24DRAFT_596619</name>
</gene>
<dbReference type="GO" id="GO:0004575">
    <property type="term" value="F:sucrose alpha-glucosidase activity"/>
    <property type="evidence" value="ECO:0007669"/>
    <property type="project" value="TreeGrafter"/>
</dbReference>
<evidence type="ECO:0000256" key="2">
    <source>
        <dbReference type="ARBA" id="ARBA00026248"/>
    </source>
</evidence>
<evidence type="ECO:0000256" key="1">
    <source>
        <dbReference type="ARBA" id="ARBA00008061"/>
    </source>
</evidence>
<dbReference type="InterPro" id="IPR017853">
    <property type="entry name" value="GH"/>
</dbReference>
<dbReference type="Proteomes" id="UP001287356">
    <property type="component" value="Unassembled WGS sequence"/>
</dbReference>
<evidence type="ECO:0000259" key="3">
    <source>
        <dbReference type="SMART" id="SM00642"/>
    </source>
</evidence>
<dbReference type="GO" id="GO:0004574">
    <property type="term" value="F:oligo-1,6-glucosidase activity"/>
    <property type="evidence" value="ECO:0007669"/>
    <property type="project" value="TreeGrafter"/>
</dbReference>
<sequence length="234" mass="27043">MYDPCVYPASFSDTHGDGLRNIDGITANLDYLLGSAFLKAHRTIWAMIFQTINEIHRPFGTMDDVYRLIDELKRRRMNLVMDLVVVNHTSTHHSWFIDSALSKKPPNSWACLLDDTQSAWTYHSGTDEYYLSLFSLSQADINWENPRGGGVHEIARFWLEKGISGFRMDVINLISKDQKLFPDAEIVYSNKKYQPGDKYFANGARLFEYLQEIERLVFSKYDIRHPHGGRDAIP</sequence>
<evidence type="ECO:0000313" key="5">
    <source>
        <dbReference type="Proteomes" id="UP001287356"/>
    </source>
</evidence>
<accession>A0AAE0JYI9</accession>
<evidence type="ECO:0000313" key="4">
    <source>
        <dbReference type="EMBL" id="KAK3366713.1"/>
    </source>
</evidence>
<dbReference type="Pfam" id="PF00128">
    <property type="entry name" value="Alpha-amylase"/>
    <property type="match status" value="1"/>
</dbReference>
<dbReference type="InterPro" id="IPR045857">
    <property type="entry name" value="O16G_dom_2"/>
</dbReference>
<dbReference type="SMART" id="SM00642">
    <property type="entry name" value="Aamy"/>
    <property type="match status" value="1"/>
</dbReference>
<dbReference type="InterPro" id="IPR006047">
    <property type="entry name" value="GH13_cat_dom"/>
</dbReference>
<dbReference type="GO" id="GO:0004556">
    <property type="term" value="F:alpha-amylase activity"/>
    <property type="evidence" value="ECO:0007669"/>
    <property type="project" value="TreeGrafter"/>
</dbReference>
<dbReference type="Gene3D" id="3.20.20.80">
    <property type="entry name" value="Glycosidases"/>
    <property type="match status" value="2"/>
</dbReference>
<dbReference type="GO" id="GO:0033934">
    <property type="term" value="F:glucan 1,4-alpha-maltotriohydrolase activity"/>
    <property type="evidence" value="ECO:0007669"/>
    <property type="project" value="TreeGrafter"/>
</dbReference>
<keyword evidence="4" id="KW-0378">Hydrolase</keyword>
<comment type="similarity">
    <text evidence="1">Belongs to the glycosyl hydrolase 13 family.</text>
</comment>
<feature type="domain" description="Glycosyl hydrolase family 13 catalytic" evidence="3">
    <location>
        <begin position="5"/>
        <end position="234"/>
    </location>
</feature>
<dbReference type="SUPFAM" id="SSF51445">
    <property type="entry name" value="(Trans)glycosidases"/>
    <property type="match status" value="1"/>
</dbReference>
<reference evidence="4" key="1">
    <citation type="journal article" date="2023" name="Mol. Phylogenet. Evol.">
        <title>Genome-scale phylogeny and comparative genomics of the fungal order Sordariales.</title>
        <authorList>
            <person name="Hensen N."/>
            <person name="Bonometti L."/>
            <person name="Westerberg I."/>
            <person name="Brannstrom I.O."/>
            <person name="Guillou S."/>
            <person name="Cros-Aarteil S."/>
            <person name="Calhoun S."/>
            <person name="Haridas S."/>
            <person name="Kuo A."/>
            <person name="Mondo S."/>
            <person name="Pangilinan J."/>
            <person name="Riley R."/>
            <person name="LaButti K."/>
            <person name="Andreopoulos B."/>
            <person name="Lipzen A."/>
            <person name="Chen C."/>
            <person name="Yan M."/>
            <person name="Daum C."/>
            <person name="Ng V."/>
            <person name="Clum A."/>
            <person name="Steindorff A."/>
            <person name="Ohm R.A."/>
            <person name="Martin F."/>
            <person name="Silar P."/>
            <person name="Natvig D.O."/>
            <person name="Lalanne C."/>
            <person name="Gautier V."/>
            <person name="Ament-Velasquez S.L."/>
            <person name="Kruys A."/>
            <person name="Hutchinson M.I."/>
            <person name="Powell A.J."/>
            <person name="Barry K."/>
            <person name="Miller A.N."/>
            <person name="Grigoriev I.V."/>
            <person name="Debuchy R."/>
            <person name="Gladieux P."/>
            <person name="Hiltunen Thoren M."/>
            <person name="Johannesson H."/>
        </authorList>
    </citation>
    <scope>NUCLEOTIDE SEQUENCE</scope>
    <source>
        <strain evidence="4">CBS 958.72</strain>
    </source>
</reference>
<keyword evidence="2" id="KW-0462">Maltose metabolism</keyword>
<dbReference type="PANTHER" id="PTHR10357:SF232">
    <property type="entry name" value="GLYCOSYL HYDROLASE FAMILY 13 CATALYTIC DOMAIN-CONTAINING PROTEIN"/>
    <property type="match status" value="1"/>
</dbReference>
<protein>
    <submittedName>
        <fullName evidence="4">Glycoside hydrolase superfamily</fullName>
    </submittedName>
</protein>
<keyword evidence="5" id="KW-1185">Reference proteome</keyword>
<dbReference type="Gene3D" id="3.90.400.10">
    <property type="entry name" value="Oligo-1,6-glucosidase, Domain 2"/>
    <property type="match status" value="1"/>
</dbReference>
<dbReference type="AlphaFoldDB" id="A0AAE0JYI9"/>